<dbReference type="PROSITE" id="PS01124">
    <property type="entry name" value="HTH_ARAC_FAMILY_2"/>
    <property type="match status" value="1"/>
</dbReference>
<reference evidence="4 5" key="1">
    <citation type="submission" date="2015-05" db="EMBL/GenBank/DDBJ databases">
        <authorList>
            <person name="Tang B."/>
            <person name="Yu Y."/>
        </authorList>
    </citation>
    <scope>NUCLEOTIDE SEQUENCE [LARGE SCALE GENOMIC DNA]</scope>
    <source>
        <strain evidence="4 5">DSM 7029</strain>
    </source>
</reference>
<name>A0A0G3BWB9_9BURK</name>
<dbReference type="GO" id="GO:0004803">
    <property type="term" value="F:transposase activity"/>
    <property type="evidence" value="ECO:0007669"/>
    <property type="project" value="InterPro"/>
</dbReference>
<sequence length="128" mass="14284">MRKSKFTEEQMAYALKQAELGISVEDVCRKMGISSATFYKWRQKYAGVGPSELRRMRQLEEENRKLKQIVNDLPTRSENYIDKDFRTKGGGLNCAESSRASSAAAVEMVSQALTSGGGVRESIKALVQ</sequence>
<evidence type="ECO:0000313" key="5">
    <source>
        <dbReference type="Proteomes" id="UP000035352"/>
    </source>
</evidence>
<feature type="domain" description="HTH araC/xylS-type" evidence="3">
    <location>
        <begin position="1"/>
        <end position="56"/>
    </location>
</feature>
<evidence type="ECO:0000256" key="1">
    <source>
        <dbReference type="ARBA" id="ARBA00023015"/>
    </source>
</evidence>
<proteinExistence type="predicted"/>
<dbReference type="Pfam" id="PF01527">
    <property type="entry name" value="HTH_Tnp_1"/>
    <property type="match status" value="1"/>
</dbReference>
<evidence type="ECO:0000313" key="4">
    <source>
        <dbReference type="EMBL" id="AKJ30800.1"/>
    </source>
</evidence>
<gene>
    <name evidence="4" type="ORF">AAW51_4109</name>
</gene>
<dbReference type="SUPFAM" id="SSF46689">
    <property type="entry name" value="Homeodomain-like"/>
    <property type="match status" value="1"/>
</dbReference>
<dbReference type="PANTHER" id="PTHR33609">
    <property type="entry name" value="LOW CALCIUM RESPONSE LOCUS PROTEIN S"/>
    <property type="match status" value="1"/>
</dbReference>
<accession>A0A0G3BWB9</accession>
<dbReference type="GO" id="GO:0006313">
    <property type="term" value="P:DNA transposition"/>
    <property type="evidence" value="ECO:0007669"/>
    <property type="project" value="InterPro"/>
</dbReference>
<dbReference type="PANTHER" id="PTHR33609:SF1">
    <property type="entry name" value="TRANSPOSASE"/>
    <property type="match status" value="1"/>
</dbReference>
<dbReference type="GO" id="GO:0003700">
    <property type="term" value="F:DNA-binding transcription factor activity"/>
    <property type="evidence" value="ECO:0007669"/>
    <property type="project" value="InterPro"/>
</dbReference>
<dbReference type="Gene3D" id="1.10.10.60">
    <property type="entry name" value="Homeodomain-like"/>
    <property type="match status" value="1"/>
</dbReference>
<keyword evidence="1" id="KW-0805">Transcription regulation</keyword>
<dbReference type="KEGG" id="pbh:AAW51_4109"/>
<dbReference type="AlphaFoldDB" id="A0A0G3BWB9"/>
<dbReference type="InterPro" id="IPR009057">
    <property type="entry name" value="Homeodomain-like_sf"/>
</dbReference>
<dbReference type="PATRIC" id="fig|413882.6.peg.4296"/>
<evidence type="ECO:0000256" key="2">
    <source>
        <dbReference type="ARBA" id="ARBA00023163"/>
    </source>
</evidence>
<dbReference type="EMBL" id="CP011371">
    <property type="protein sequence ID" value="AKJ30800.1"/>
    <property type="molecule type" value="Genomic_DNA"/>
</dbReference>
<keyword evidence="5" id="KW-1185">Reference proteome</keyword>
<dbReference type="Proteomes" id="UP000035352">
    <property type="component" value="Chromosome"/>
</dbReference>
<dbReference type="GO" id="GO:0043565">
    <property type="term" value="F:sequence-specific DNA binding"/>
    <property type="evidence" value="ECO:0007669"/>
    <property type="project" value="InterPro"/>
</dbReference>
<keyword evidence="2" id="KW-0804">Transcription</keyword>
<dbReference type="InterPro" id="IPR052546">
    <property type="entry name" value="Transposase_8_domain"/>
</dbReference>
<dbReference type="InterPro" id="IPR002514">
    <property type="entry name" value="Transposase_8"/>
</dbReference>
<evidence type="ECO:0000259" key="3">
    <source>
        <dbReference type="PROSITE" id="PS01124"/>
    </source>
</evidence>
<organism evidence="4 5">
    <name type="scientific">Caldimonas brevitalea</name>
    <dbReference type="NCBI Taxonomy" id="413882"/>
    <lineage>
        <taxon>Bacteria</taxon>
        <taxon>Pseudomonadati</taxon>
        <taxon>Pseudomonadota</taxon>
        <taxon>Betaproteobacteria</taxon>
        <taxon>Burkholderiales</taxon>
        <taxon>Sphaerotilaceae</taxon>
        <taxon>Caldimonas</taxon>
    </lineage>
</organism>
<dbReference type="InterPro" id="IPR018060">
    <property type="entry name" value="HTH_AraC"/>
</dbReference>
<dbReference type="STRING" id="413882.AAW51_4109"/>
<protein>
    <submittedName>
        <fullName evidence="4">Mobile element protein</fullName>
    </submittedName>
</protein>